<evidence type="ECO:0000313" key="9">
    <source>
        <dbReference type="EMBL" id="RVX41353.1"/>
    </source>
</evidence>
<evidence type="ECO:0000256" key="6">
    <source>
        <dbReference type="ARBA" id="ARBA00023136"/>
    </source>
</evidence>
<sequence>MNARFERLGAYTFLCLFALAVLLPLFSILSVALQPQGAPVTGLSWPDDPQWGNFARAWTTGSFGDLITSSVIVAVVVVPVATVLSIMTGYAFGTMRFRGSTPLFYVMLIGIVMPYEATVVPLYYDLRQFGLTDNYLGLMLPEIGLSVSFGTFWMRAFFLSTPRALIEAARMDGANSFTVLFRILLPVARPAVTTLMVLFFVWSWNEFLLSLVLLQDPAVRTAPAGLGLFVGQRTTDVAGLSAGALIVTVPVVIVYLFLQRHVIRGMLQGAVKG</sequence>
<dbReference type="Gene3D" id="1.10.3720.10">
    <property type="entry name" value="MetI-like"/>
    <property type="match status" value="1"/>
</dbReference>
<evidence type="ECO:0000256" key="7">
    <source>
        <dbReference type="RuleBase" id="RU363032"/>
    </source>
</evidence>
<dbReference type="CDD" id="cd06261">
    <property type="entry name" value="TM_PBP2"/>
    <property type="match status" value="1"/>
</dbReference>
<evidence type="ECO:0000256" key="2">
    <source>
        <dbReference type="ARBA" id="ARBA00022448"/>
    </source>
</evidence>
<name>A0A438M6L5_9ACTN</name>
<evidence type="ECO:0000259" key="8">
    <source>
        <dbReference type="PROSITE" id="PS50928"/>
    </source>
</evidence>
<dbReference type="Pfam" id="PF00528">
    <property type="entry name" value="BPD_transp_1"/>
    <property type="match status" value="1"/>
</dbReference>
<feature type="domain" description="ABC transmembrane type-1" evidence="8">
    <location>
        <begin position="67"/>
        <end position="258"/>
    </location>
</feature>
<evidence type="ECO:0000256" key="4">
    <source>
        <dbReference type="ARBA" id="ARBA00022692"/>
    </source>
</evidence>
<keyword evidence="10" id="KW-1185">Reference proteome</keyword>
<comment type="similarity">
    <text evidence="7">Belongs to the binding-protein-dependent transport system permease family.</text>
</comment>
<dbReference type="InterPro" id="IPR035906">
    <property type="entry name" value="MetI-like_sf"/>
</dbReference>
<dbReference type="PANTHER" id="PTHR43744:SF12">
    <property type="entry name" value="ABC TRANSPORTER PERMEASE PROTEIN MG189-RELATED"/>
    <property type="match status" value="1"/>
</dbReference>
<dbReference type="AlphaFoldDB" id="A0A438M6L5"/>
<protein>
    <submittedName>
        <fullName evidence="9">Carbohydrate ABC transporter membrane protein 2 (CUT1 family)</fullName>
    </submittedName>
</protein>
<dbReference type="SUPFAM" id="SSF161098">
    <property type="entry name" value="MetI-like"/>
    <property type="match status" value="1"/>
</dbReference>
<feature type="transmembrane region" description="Helical" evidence="7">
    <location>
        <begin position="237"/>
        <end position="258"/>
    </location>
</feature>
<dbReference type="RefSeq" id="WP_127933607.1">
    <property type="nucleotide sequence ID" value="NZ_SAUN01000001.1"/>
</dbReference>
<dbReference type="PROSITE" id="PS50928">
    <property type="entry name" value="ABC_TM1"/>
    <property type="match status" value="1"/>
</dbReference>
<keyword evidence="6 7" id="KW-0472">Membrane</keyword>
<dbReference type="InterPro" id="IPR000515">
    <property type="entry name" value="MetI-like"/>
</dbReference>
<dbReference type="EMBL" id="SAUN01000001">
    <property type="protein sequence ID" value="RVX41353.1"/>
    <property type="molecule type" value="Genomic_DNA"/>
</dbReference>
<dbReference type="OrthoDB" id="3521657at2"/>
<evidence type="ECO:0000256" key="1">
    <source>
        <dbReference type="ARBA" id="ARBA00004651"/>
    </source>
</evidence>
<organism evidence="9 10">
    <name type="scientific">Nonomuraea polychroma</name>
    <dbReference type="NCBI Taxonomy" id="46176"/>
    <lineage>
        <taxon>Bacteria</taxon>
        <taxon>Bacillati</taxon>
        <taxon>Actinomycetota</taxon>
        <taxon>Actinomycetes</taxon>
        <taxon>Streptosporangiales</taxon>
        <taxon>Streptosporangiaceae</taxon>
        <taxon>Nonomuraea</taxon>
    </lineage>
</organism>
<evidence type="ECO:0000256" key="5">
    <source>
        <dbReference type="ARBA" id="ARBA00022989"/>
    </source>
</evidence>
<keyword evidence="3" id="KW-1003">Cell membrane</keyword>
<keyword evidence="2 7" id="KW-0813">Transport</keyword>
<dbReference type="GO" id="GO:0055085">
    <property type="term" value="P:transmembrane transport"/>
    <property type="evidence" value="ECO:0007669"/>
    <property type="project" value="InterPro"/>
</dbReference>
<feature type="transmembrane region" description="Helical" evidence="7">
    <location>
        <begin position="103"/>
        <end position="124"/>
    </location>
</feature>
<feature type="transmembrane region" description="Helical" evidence="7">
    <location>
        <begin position="66"/>
        <end position="91"/>
    </location>
</feature>
<gene>
    <name evidence="9" type="ORF">EDD27_3874</name>
</gene>
<dbReference type="GO" id="GO:0005886">
    <property type="term" value="C:plasma membrane"/>
    <property type="evidence" value="ECO:0007669"/>
    <property type="project" value="UniProtKB-SubCell"/>
</dbReference>
<reference evidence="9 10" key="1">
    <citation type="submission" date="2019-01" db="EMBL/GenBank/DDBJ databases">
        <title>Sequencing the genomes of 1000 actinobacteria strains.</title>
        <authorList>
            <person name="Klenk H.-P."/>
        </authorList>
    </citation>
    <scope>NUCLEOTIDE SEQUENCE [LARGE SCALE GENOMIC DNA]</scope>
    <source>
        <strain evidence="9 10">DSM 43925</strain>
    </source>
</reference>
<dbReference type="Proteomes" id="UP000284824">
    <property type="component" value="Unassembled WGS sequence"/>
</dbReference>
<feature type="transmembrane region" description="Helical" evidence="7">
    <location>
        <begin position="179"/>
        <end position="204"/>
    </location>
</feature>
<comment type="caution">
    <text evidence="9">The sequence shown here is derived from an EMBL/GenBank/DDBJ whole genome shotgun (WGS) entry which is preliminary data.</text>
</comment>
<comment type="subcellular location">
    <subcellularLocation>
        <location evidence="1 7">Cell membrane</location>
        <topology evidence="1 7">Multi-pass membrane protein</topology>
    </subcellularLocation>
</comment>
<accession>A0A438M6L5</accession>
<evidence type="ECO:0000313" key="10">
    <source>
        <dbReference type="Proteomes" id="UP000284824"/>
    </source>
</evidence>
<keyword evidence="4 7" id="KW-0812">Transmembrane</keyword>
<evidence type="ECO:0000256" key="3">
    <source>
        <dbReference type="ARBA" id="ARBA00022475"/>
    </source>
</evidence>
<keyword evidence="5 7" id="KW-1133">Transmembrane helix</keyword>
<feature type="transmembrane region" description="Helical" evidence="7">
    <location>
        <begin position="136"/>
        <end position="158"/>
    </location>
</feature>
<proteinExistence type="inferred from homology"/>
<dbReference type="PANTHER" id="PTHR43744">
    <property type="entry name" value="ABC TRANSPORTER PERMEASE PROTEIN MG189-RELATED-RELATED"/>
    <property type="match status" value="1"/>
</dbReference>